<evidence type="ECO:0000256" key="1">
    <source>
        <dbReference type="ARBA" id="ARBA00004255"/>
    </source>
</evidence>
<evidence type="ECO:0000256" key="3">
    <source>
        <dbReference type="ARBA" id="ARBA00008827"/>
    </source>
</evidence>
<gene>
    <name evidence="15" type="ORF">NTJ_09512</name>
</gene>
<evidence type="ECO:0000256" key="11">
    <source>
        <dbReference type="ARBA" id="ARBA00023136"/>
    </source>
</evidence>
<keyword evidence="7 13" id="KW-0963">Cytoplasm</keyword>
<dbReference type="PANTHER" id="PTHR10805:SF0">
    <property type="entry name" value="COATOMER SUBUNIT EPSILON"/>
    <property type="match status" value="1"/>
</dbReference>
<evidence type="ECO:0000256" key="6">
    <source>
        <dbReference type="ARBA" id="ARBA00022448"/>
    </source>
</evidence>
<dbReference type="PANTHER" id="PTHR10805">
    <property type="entry name" value="COATOMER SUBUNIT EPSILON"/>
    <property type="match status" value="1"/>
</dbReference>
<keyword evidence="10 13" id="KW-0333">Golgi apparatus</keyword>
<evidence type="ECO:0000256" key="13">
    <source>
        <dbReference type="PIRNR" id="PIRNR016478"/>
    </source>
</evidence>
<dbReference type="EMBL" id="AP028915">
    <property type="protein sequence ID" value="BES96699.1"/>
    <property type="molecule type" value="Genomic_DNA"/>
</dbReference>
<evidence type="ECO:0000313" key="15">
    <source>
        <dbReference type="EMBL" id="BES96699.1"/>
    </source>
</evidence>
<evidence type="ECO:0000313" key="16">
    <source>
        <dbReference type="Proteomes" id="UP001307889"/>
    </source>
</evidence>
<evidence type="ECO:0000256" key="9">
    <source>
        <dbReference type="ARBA" id="ARBA00022927"/>
    </source>
</evidence>
<name>A0ABN7AWY3_9HEMI</name>
<comment type="function">
    <text evidence="13">The coatomer is a cytosolic protein complex that binds to dilysine motifs and reversibly associates with Golgi non-clathrin-coated vesicles, which further mediate biosynthetic protein transport from the ER, via the Golgi up to the trans Golgi network. The coatomer complex is required for budding from Golgi membranes, and is essential for the retrograde Golgi-to-ER transport of dilysine-tagged proteins.</text>
</comment>
<dbReference type="Gene3D" id="1.25.40.10">
    <property type="entry name" value="Tetratricopeptide repeat domain"/>
    <property type="match status" value="1"/>
</dbReference>
<evidence type="ECO:0000256" key="12">
    <source>
        <dbReference type="ARBA" id="ARBA00023329"/>
    </source>
</evidence>
<keyword evidence="8 13" id="KW-0931">ER-Golgi transport</keyword>
<keyword evidence="14" id="KW-0802">TPR repeat</keyword>
<protein>
    <recommendedName>
        <fullName evidence="5 13">Coatomer subunit epsilon</fullName>
    </recommendedName>
</protein>
<evidence type="ECO:0000256" key="4">
    <source>
        <dbReference type="ARBA" id="ARBA00011775"/>
    </source>
</evidence>
<keyword evidence="12 13" id="KW-0968">Cytoplasmic vesicle</keyword>
<keyword evidence="16" id="KW-1185">Reference proteome</keyword>
<sequence>MASRPGDVDVLFDVKNSYYIGNYQQSINEAQKLKLSSLEQEIERDVFLYRSYIAQRKFRVVLDEIGSSSHSLVRPLRLLADYLSNKGRREGVLSTIDKALNTASEDMANPSFIIVATNIYCHEKNYEAALKFLHNSDDIESMALKTQVYLRMDRVDLAKKEVKAMQDKDEDNTLTQLAQAWLNIAMGGDKLQDAYYIFQELIDKYGSSAVLLNGQAVTYIGQGKYEEAESALQEAMDKDSNNPDTFLNMMVLSQHLGKPVEVANRYRSQLTDSYDDHHFVVEHAAKESEFDRLARSYSIKQNA</sequence>
<evidence type="ECO:0000256" key="10">
    <source>
        <dbReference type="ARBA" id="ARBA00023034"/>
    </source>
</evidence>
<dbReference type="SUPFAM" id="SSF48452">
    <property type="entry name" value="TPR-like"/>
    <property type="match status" value="1"/>
</dbReference>
<organism evidence="15 16">
    <name type="scientific">Nesidiocoris tenuis</name>
    <dbReference type="NCBI Taxonomy" id="355587"/>
    <lineage>
        <taxon>Eukaryota</taxon>
        <taxon>Metazoa</taxon>
        <taxon>Ecdysozoa</taxon>
        <taxon>Arthropoda</taxon>
        <taxon>Hexapoda</taxon>
        <taxon>Insecta</taxon>
        <taxon>Pterygota</taxon>
        <taxon>Neoptera</taxon>
        <taxon>Paraneoptera</taxon>
        <taxon>Hemiptera</taxon>
        <taxon>Heteroptera</taxon>
        <taxon>Panheteroptera</taxon>
        <taxon>Cimicomorpha</taxon>
        <taxon>Miridae</taxon>
        <taxon>Dicyphina</taxon>
        <taxon>Nesidiocoris</taxon>
    </lineage>
</organism>
<dbReference type="SMART" id="SM00028">
    <property type="entry name" value="TPR"/>
    <property type="match status" value="2"/>
</dbReference>
<evidence type="ECO:0000256" key="14">
    <source>
        <dbReference type="PROSITE-ProRule" id="PRU00339"/>
    </source>
</evidence>
<keyword evidence="9 13" id="KW-0653">Protein transport</keyword>
<dbReference type="Pfam" id="PF04733">
    <property type="entry name" value="Coatomer_E"/>
    <property type="match status" value="1"/>
</dbReference>
<evidence type="ECO:0000256" key="7">
    <source>
        <dbReference type="ARBA" id="ARBA00022490"/>
    </source>
</evidence>
<keyword evidence="11 13" id="KW-0472">Membrane</keyword>
<dbReference type="PROSITE" id="PS50005">
    <property type="entry name" value="TPR"/>
    <property type="match status" value="1"/>
</dbReference>
<dbReference type="InterPro" id="IPR019734">
    <property type="entry name" value="TPR_rpt"/>
</dbReference>
<proteinExistence type="inferred from homology"/>
<feature type="repeat" description="TPR" evidence="14">
    <location>
        <begin position="209"/>
        <end position="242"/>
    </location>
</feature>
<dbReference type="Proteomes" id="UP001307889">
    <property type="component" value="Chromosome 7"/>
</dbReference>
<keyword evidence="6 13" id="KW-0813">Transport</keyword>
<reference evidence="15 16" key="1">
    <citation type="submission" date="2023-09" db="EMBL/GenBank/DDBJ databases">
        <title>Nesidiocoris tenuis whole genome shotgun sequence.</title>
        <authorList>
            <person name="Shibata T."/>
            <person name="Shimoda M."/>
            <person name="Kobayashi T."/>
            <person name="Uehara T."/>
        </authorList>
    </citation>
    <scope>NUCLEOTIDE SEQUENCE [LARGE SCALE GENOMIC DNA]</scope>
    <source>
        <strain evidence="15 16">Japan</strain>
    </source>
</reference>
<comment type="subcellular location">
    <subcellularLocation>
        <location evidence="2">Cytoplasmic vesicle</location>
        <location evidence="2">COPI-coated vesicle membrane</location>
        <topology evidence="2">Peripheral membrane protein</topology>
        <orientation evidence="2">Cytoplasmic side</orientation>
    </subcellularLocation>
    <subcellularLocation>
        <location evidence="1">Golgi apparatus membrane</location>
        <topology evidence="1">Peripheral membrane protein</topology>
        <orientation evidence="1">Cytoplasmic side</orientation>
    </subcellularLocation>
</comment>
<evidence type="ECO:0000256" key="5">
    <source>
        <dbReference type="ARBA" id="ARBA00015828"/>
    </source>
</evidence>
<comment type="similarity">
    <text evidence="3 13">Belongs to the COPE family.</text>
</comment>
<evidence type="ECO:0000256" key="2">
    <source>
        <dbReference type="ARBA" id="ARBA00004347"/>
    </source>
</evidence>
<comment type="subunit">
    <text evidence="4">Oligomeric complex that consists of at least the alpha, beta, beta', gamma, delta, epsilon and zeta subunits.</text>
</comment>
<dbReference type="PIRSF" id="PIRSF016478">
    <property type="entry name" value="Coatomer_esu"/>
    <property type="match status" value="1"/>
</dbReference>
<dbReference type="InterPro" id="IPR011990">
    <property type="entry name" value="TPR-like_helical_dom_sf"/>
</dbReference>
<accession>A0ABN7AWY3</accession>
<dbReference type="InterPro" id="IPR006822">
    <property type="entry name" value="Coatomer_esu"/>
</dbReference>
<evidence type="ECO:0000256" key="8">
    <source>
        <dbReference type="ARBA" id="ARBA00022892"/>
    </source>
</evidence>